<evidence type="ECO:0008006" key="4">
    <source>
        <dbReference type="Google" id="ProtNLM"/>
    </source>
</evidence>
<proteinExistence type="predicted"/>
<accession>A0A7W9EV61</accession>
<keyword evidence="1" id="KW-0812">Transmembrane</keyword>
<protein>
    <recommendedName>
        <fullName evidence="4">DUF3592 domain-containing protein</fullName>
    </recommendedName>
</protein>
<comment type="caution">
    <text evidence="2">The sequence shown here is derived from an EMBL/GenBank/DDBJ whole genome shotgun (WGS) entry which is preliminary data.</text>
</comment>
<dbReference type="AlphaFoldDB" id="A0A7W9EV61"/>
<reference evidence="2 3" key="1">
    <citation type="submission" date="2020-08" db="EMBL/GenBank/DDBJ databases">
        <title>Genomic Encyclopedia of Type Strains, Phase IV (KMG-IV): sequencing the most valuable type-strain genomes for metagenomic binning, comparative biology and taxonomic classification.</title>
        <authorList>
            <person name="Goeker M."/>
        </authorList>
    </citation>
    <scope>NUCLEOTIDE SEQUENCE [LARGE SCALE GENOMIC DNA]</scope>
    <source>
        <strain evidence="2 3">DSM 100044</strain>
    </source>
</reference>
<dbReference type="Proteomes" id="UP000546200">
    <property type="component" value="Unassembled WGS sequence"/>
</dbReference>
<feature type="transmembrane region" description="Helical" evidence="1">
    <location>
        <begin position="145"/>
        <end position="168"/>
    </location>
</feature>
<sequence>MSFLIRSFWYKVALWSLLWLVLIGGVGALFNLSDIRDDHRRADLAKHGERTTGILSSKDKSTGTRSGRRCGGKGWHAVVQFAPANEKTRRICVSDDLPAEYTRWISSRPMPDARIGIVYDPKNPSLFFVTSPSGGVPRQNLDGIWASWLTQTMILFAIYSLGTAFFLWRGRKMIDGASNGR</sequence>
<organism evidence="2 3">
    <name type="scientific">Sphingomonas aerophila</name>
    <dbReference type="NCBI Taxonomy" id="1344948"/>
    <lineage>
        <taxon>Bacteria</taxon>
        <taxon>Pseudomonadati</taxon>
        <taxon>Pseudomonadota</taxon>
        <taxon>Alphaproteobacteria</taxon>
        <taxon>Sphingomonadales</taxon>
        <taxon>Sphingomonadaceae</taxon>
        <taxon>Sphingomonas</taxon>
    </lineage>
</organism>
<evidence type="ECO:0000313" key="3">
    <source>
        <dbReference type="Proteomes" id="UP000546200"/>
    </source>
</evidence>
<gene>
    <name evidence="2" type="ORF">FHS94_000981</name>
</gene>
<evidence type="ECO:0000313" key="2">
    <source>
        <dbReference type="EMBL" id="MBB5714158.1"/>
    </source>
</evidence>
<keyword evidence="1" id="KW-1133">Transmembrane helix</keyword>
<name>A0A7W9EV61_9SPHN</name>
<keyword evidence="1" id="KW-0472">Membrane</keyword>
<dbReference type="RefSeq" id="WP_184055193.1">
    <property type="nucleotide sequence ID" value="NZ_JACIJK010000002.1"/>
</dbReference>
<evidence type="ECO:0000256" key="1">
    <source>
        <dbReference type="SAM" id="Phobius"/>
    </source>
</evidence>
<keyword evidence="3" id="KW-1185">Reference proteome</keyword>
<dbReference type="EMBL" id="JACIJK010000002">
    <property type="protein sequence ID" value="MBB5714158.1"/>
    <property type="molecule type" value="Genomic_DNA"/>
</dbReference>